<dbReference type="AlphaFoldDB" id="E6TVL8"/>
<name>E6TVL8_EVAC2</name>
<gene>
    <name evidence="1" type="ordered locus">Bcell_3910</name>
</gene>
<dbReference type="Proteomes" id="UP000001401">
    <property type="component" value="Chromosome"/>
</dbReference>
<accession>E6TVL8</accession>
<evidence type="ECO:0000313" key="1">
    <source>
        <dbReference type="EMBL" id="ADU32146.1"/>
    </source>
</evidence>
<dbReference type="KEGG" id="bco:Bcell_3910"/>
<sequence precursor="true">MKNILLAIITVLVLGAGIWIGILQSQNNSLEKVEAEVSIEEIIENPEFKGFVTYPNEMLAQNLDLLINLVYHDMNDLNGRLDETIETNELSGMNALILYRNAFDFRNMFIDLNNIGMSLAAAAREDHDWSAKRDVFDDFYDLLEPYQESTATQYPLNDSEMEQIKEIKRILVEWKNIMENYIDIPTEELYDARNPEWRQLMNELNEVVK</sequence>
<dbReference type="EMBL" id="CP002394">
    <property type="protein sequence ID" value="ADU32146.1"/>
    <property type="molecule type" value="Genomic_DNA"/>
</dbReference>
<keyword evidence="2" id="KW-1185">Reference proteome</keyword>
<evidence type="ECO:0000313" key="2">
    <source>
        <dbReference type="Proteomes" id="UP000001401"/>
    </source>
</evidence>
<protein>
    <submittedName>
        <fullName evidence="1">Uncharacterized protein</fullName>
    </submittedName>
</protein>
<proteinExistence type="predicted"/>
<reference evidence="1 2" key="1">
    <citation type="submission" date="2010-12" db="EMBL/GenBank/DDBJ databases">
        <title>Complete sequence of Bacillus cellulosilyticus DSM 2522.</title>
        <authorList>
            <consortium name="US DOE Joint Genome Institute"/>
            <person name="Lucas S."/>
            <person name="Copeland A."/>
            <person name="Lapidus A."/>
            <person name="Cheng J.-F."/>
            <person name="Bruce D."/>
            <person name="Goodwin L."/>
            <person name="Pitluck S."/>
            <person name="Chertkov O."/>
            <person name="Detter J.C."/>
            <person name="Han C."/>
            <person name="Tapia R."/>
            <person name="Land M."/>
            <person name="Hauser L."/>
            <person name="Jeffries C."/>
            <person name="Kyrpides N."/>
            <person name="Ivanova N."/>
            <person name="Mikhailova N."/>
            <person name="Brumm P."/>
            <person name="Mead D."/>
            <person name="Woyke T."/>
        </authorList>
    </citation>
    <scope>NUCLEOTIDE SEQUENCE [LARGE SCALE GENOMIC DNA]</scope>
    <source>
        <strain evidence="2">ATCC 21833 / DSM 2522 / FERM P-1141 / JCM 9156 / N-4</strain>
    </source>
</reference>
<dbReference type="HOGENOM" id="CLU_1313350_0_0_9"/>
<dbReference type="RefSeq" id="WP_013490476.1">
    <property type="nucleotide sequence ID" value="NC_014829.1"/>
</dbReference>
<organism evidence="1 2">
    <name type="scientific">Evansella cellulosilytica (strain ATCC 21833 / DSM 2522 / FERM P-1141 / JCM 9156 / N-4)</name>
    <name type="common">Bacillus cellulosilyticus</name>
    <dbReference type="NCBI Taxonomy" id="649639"/>
    <lineage>
        <taxon>Bacteria</taxon>
        <taxon>Bacillati</taxon>
        <taxon>Bacillota</taxon>
        <taxon>Bacilli</taxon>
        <taxon>Bacillales</taxon>
        <taxon>Bacillaceae</taxon>
        <taxon>Evansella</taxon>
    </lineage>
</organism>